<dbReference type="GeneID" id="87483961"/>
<keyword evidence="1" id="KW-1133">Transmembrane helix</keyword>
<keyword evidence="3" id="KW-1185">Reference proteome</keyword>
<evidence type="ECO:0000313" key="3">
    <source>
        <dbReference type="Proteomes" id="UP000678154"/>
    </source>
</evidence>
<accession>A0ABX8DT83</accession>
<evidence type="ECO:0008006" key="4">
    <source>
        <dbReference type="Google" id="ProtNLM"/>
    </source>
</evidence>
<proteinExistence type="predicted"/>
<dbReference type="EMBL" id="CP074676">
    <property type="protein sequence ID" value="QVL18968.1"/>
    <property type="molecule type" value="Genomic_DNA"/>
</dbReference>
<feature type="transmembrane region" description="Helical" evidence="1">
    <location>
        <begin position="7"/>
        <end position="28"/>
    </location>
</feature>
<dbReference type="Proteomes" id="UP000678154">
    <property type="component" value="Chromosome"/>
</dbReference>
<keyword evidence="1" id="KW-0472">Membrane</keyword>
<keyword evidence="1" id="KW-0812">Transmembrane</keyword>
<sequence length="168" mass="18542">MNDYRRLLMAWLPYLLPTLLMSALWFYLLATEAAVQWPASSPVLAPVAGQAETAPLAERPMIDLQAYSAVWELPLFAEQRRPDPQDPDAGTPPPALDDLVLTGVIVAPPLRVALLRQSGDQVLSAKEGDALPNGWSLARIEEQKVELTYGEHRHTLEISSPKLPMPID</sequence>
<dbReference type="RefSeq" id="WP_213606614.1">
    <property type="nucleotide sequence ID" value="NZ_CP074676.1"/>
</dbReference>
<evidence type="ECO:0000313" key="2">
    <source>
        <dbReference type="EMBL" id="QVL18968.1"/>
    </source>
</evidence>
<protein>
    <recommendedName>
        <fullName evidence="4">General secretion pathway protein GspN</fullName>
    </recommendedName>
</protein>
<organism evidence="2 3">
    <name type="scientific">Pseudomonas qingdaonensis</name>
    <dbReference type="NCBI Taxonomy" id="2056231"/>
    <lineage>
        <taxon>Bacteria</taxon>
        <taxon>Pseudomonadati</taxon>
        <taxon>Pseudomonadota</taxon>
        <taxon>Gammaproteobacteria</taxon>
        <taxon>Pseudomonadales</taxon>
        <taxon>Pseudomonadaceae</taxon>
        <taxon>Pseudomonas</taxon>
    </lineage>
</organism>
<reference evidence="2 3" key="1">
    <citation type="journal article" date="2016" name="J. Hazard. Mater.">
        <title>A newly isolated Pseudomonas putida S-1 strain for batch-mode-propanethiol degradation and continuous treatment of propanethiol-containing waste gas.</title>
        <authorList>
            <person name="Chen D.Z."/>
            <person name="Sun Y.M."/>
            <person name="Han L.M."/>
            <person name="Chen J."/>
            <person name="Ye J.X."/>
            <person name="Chen J.M."/>
        </authorList>
    </citation>
    <scope>NUCLEOTIDE SEQUENCE [LARGE SCALE GENOMIC DNA]</scope>
    <source>
        <strain evidence="2 3">S-1</strain>
    </source>
</reference>
<gene>
    <name evidence="2" type="ORF">KH389_27035</name>
</gene>
<name>A0ABX8DT83_9PSED</name>
<evidence type="ECO:0000256" key="1">
    <source>
        <dbReference type="SAM" id="Phobius"/>
    </source>
</evidence>